<keyword evidence="2 3" id="KW-0378">Hydrolase</keyword>
<evidence type="ECO:0000313" key="6">
    <source>
        <dbReference type="Proteomes" id="UP000593846"/>
    </source>
</evidence>
<dbReference type="Gene3D" id="3.90.79.10">
    <property type="entry name" value="Nucleoside Triphosphate Pyrophosphohydrolase"/>
    <property type="match status" value="1"/>
</dbReference>
<dbReference type="GO" id="GO:0016787">
    <property type="term" value="F:hydrolase activity"/>
    <property type="evidence" value="ECO:0007669"/>
    <property type="project" value="UniProtKB-KW"/>
</dbReference>
<dbReference type="Pfam" id="PF00293">
    <property type="entry name" value="NUDIX"/>
    <property type="match status" value="1"/>
</dbReference>
<protein>
    <submittedName>
        <fullName evidence="5">NUDIX hydrolase</fullName>
    </submittedName>
</protein>
<dbReference type="PRINTS" id="PR00502">
    <property type="entry name" value="NUDIXFAMILY"/>
</dbReference>
<proteinExistence type="inferred from homology"/>
<dbReference type="InterPro" id="IPR015797">
    <property type="entry name" value="NUDIX_hydrolase-like_dom_sf"/>
</dbReference>
<comment type="similarity">
    <text evidence="1 3">Belongs to the Nudix hydrolase family.</text>
</comment>
<dbReference type="KEGG" id="aee:IM676_12850"/>
<dbReference type="InterPro" id="IPR000086">
    <property type="entry name" value="NUDIX_hydrolase_dom"/>
</dbReference>
<reference evidence="6" key="1">
    <citation type="submission" date="2020-10" db="EMBL/GenBank/DDBJ databases">
        <title>Genome-based taxonomic classification of the species Anabaenopsis elenkinii.</title>
        <authorList>
            <person name="Delbaje E."/>
            <person name="Andreote A.P.D."/>
            <person name="Pellegrinetti T.A."/>
            <person name="Cruz R.B."/>
            <person name="Branco L.H.Z."/>
            <person name="Fiore M.F."/>
        </authorList>
    </citation>
    <scope>NUCLEOTIDE SEQUENCE [LARGE SCALE GENOMIC DNA]</scope>
    <source>
        <strain evidence="6">CCIBt3563</strain>
    </source>
</reference>
<gene>
    <name evidence="5" type="ORF">IM676_12850</name>
</gene>
<dbReference type="EMBL" id="CP063311">
    <property type="protein sequence ID" value="QOV21622.1"/>
    <property type="molecule type" value="Genomic_DNA"/>
</dbReference>
<dbReference type="InterPro" id="IPR020084">
    <property type="entry name" value="NUDIX_hydrolase_CS"/>
</dbReference>
<evidence type="ECO:0000259" key="4">
    <source>
        <dbReference type="PROSITE" id="PS51462"/>
    </source>
</evidence>
<dbReference type="RefSeq" id="WP_200987270.1">
    <property type="nucleotide sequence ID" value="NZ_CP063311.1"/>
</dbReference>
<feature type="domain" description="Nudix hydrolase" evidence="4">
    <location>
        <begin position="1"/>
        <end position="129"/>
    </location>
</feature>
<name>A0A7U3NLP2_9CYAN</name>
<dbReference type="InterPro" id="IPR020476">
    <property type="entry name" value="Nudix_hydrolase"/>
</dbReference>
<evidence type="ECO:0000256" key="3">
    <source>
        <dbReference type="RuleBase" id="RU003476"/>
    </source>
</evidence>
<dbReference type="AlphaFoldDB" id="A0A7U3NLP2"/>
<dbReference type="PROSITE" id="PS51462">
    <property type="entry name" value="NUDIX"/>
    <property type="match status" value="1"/>
</dbReference>
<dbReference type="SUPFAM" id="SSF55811">
    <property type="entry name" value="Nudix"/>
    <property type="match status" value="1"/>
</dbReference>
<dbReference type="PANTHER" id="PTHR43736">
    <property type="entry name" value="ADP-RIBOSE PYROPHOSPHATASE"/>
    <property type="match status" value="1"/>
</dbReference>
<dbReference type="PANTHER" id="PTHR43736:SF1">
    <property type="entry name" value="DIHYDRONEOPTERIN TRIPHOSPHATE DIPHOSPHATASE"/>
    <property type="match status" value="1"/>
</dbReference>
<sequence>MSEQPVHVAIAILYQQDKFLMQLRDNIPGILYPGYWGLFGGHLEDGETPDAALQREVMEEIGYTMPQFFQFRCYADDTVVRHVFHAPLLVELNQLVLNEGWDMGLLTPEDIYQGRCYSPIADQIRPIGDIHRQTILDFIEKMG</sequence>
<dbReference type="PROSITE" id="PS00893">
    <property type="entry name" value="NUDIX_BOX"/>
    <property type="match status" value="1"/>
</dbReference>
<dbReference type="Proteomes" id="UP000593846">
    <property type="component" value="Chromosome"/>
</dbReference>
<organism evidence="5 6">
    <name type="scientific">Anabaenopsis elenkinii CCIBt3563</name>
    <dbReference type="NCBI Taxonomy" id="2779889"/>
    <lineage>
        <taxon>Bacteria</taxon>
        <taxon>Bacillati</taxon>
        <taxon>Cyanobacteriota</taxon>
        <taxon>Cyanophyceae</taxon>
        <taxon>Nostocales</taxon>
        <taxon>Nodulariaceae</taxon>
        <taxon>Anabaenopsis</taxon>
    </lineage>
</organism>
<keyword evidence="6" id="KW-1185">Reference proteome</keyword>
<evidence type="ECO:0000256" key="2">
    <source>
        <dbReference type="ARBA" id="ARBA00022801"/>
    </source>
</evidence>
<dbReference type="CDD" id="cd18882">
    <property type="entry name" value="NUDIX_Hydrolase"/>
    <property type="match status" value="1"/>
</dbReference>
<evidence type="ECO:0000256" key="1">
    <source>
        <dbReference type="ARBA" id="ARBA00005582"/>
    </source>
</evidence>
<accession>A0A7U3NLP2</accession>
<evidence type="ECO:0000313" key="5">
    <source>
        <dbReference type="EMBL" id="QOV21622.1"/>
    </source>
</evidence>